<accession>A0A8T9SWI7</accession>
<keyword evidence="2" id="KW-1185">Reference proteome</keyword>
<evidence type="ECO:0008006" key="3">
    <source>
        <dbReference type="Google" id="ProtNLM"/>
    </source>
</evidence>
<evidence type="ECO:0000313" key="2">
    <source>
        <dbReference type="Proteomes" id="UP000829925"/>
    </source>
</evidence>
<organism evidence="1 2">
    <name type="scientific">Hymenobacter aerilatus</name>
    <dbReference type="NCBI Taxonomy" id="2932251"/>
    <lineage>
        <taxon>Bacteria</taxon>
        <taxon>Pseudomonadati</taxon>
        <taxon>Bacteroidota</taxon>
        <taxon>Cytophagia</taxon>
        <taxon>Cytophagales</taxon>
        <taxon>Hymenobacteraceae</taxon>
        <taxon>Hymenobacter</taxon>
    </lineage>
</organism>
<dbReference type="Proteomes" id="UP000829925">
    <property type="component" value="Chromosome"/>
</dbReference>
<protein>
    <recommendedName>
        <fullName evidence="3">Lipocalin-like domain-containing protein</fullName>
    </recommendedName>
</protein>
<gene>
    <name evidence="1" type="ORF">MUN82_14525</name>
</gene>
<evidence type="ECO:0000313" key="1">
    <source>
        <dbReference type="EMBL" id="UOR04156.1"/>
    </source>
</evidence>
<dbReference type="PROSITE" id="PS51257">
    <property type="entry name" value="PROKAR_LIPOPROTEIN"/>
    <property type="match status" value="1"/>
</dbReference>
<dbReference type="KEGG" id="haei:MUN82_14525"/>
<proteinExistence type="predicted"/>
<reference evidence="1 2" key="1">
    <citation type="submission" date="2022-04" db="EMBL/GenBank/DDBJ databases">
        <title>Hymenobacter sp. isolated from the air.</title>
        <authorList>
            <person name="Won M."/>
            <person name="Lee C.-M."/>
            <person name="Woen H.-Y."/>
            <person name="Kwon S.-W."/>
        </authorList>
    </citation>
    <scope>NUCLEOTIDE SEQUENCE [LARGE SCALE GENOMIC DNA]</scope>
    <source>
        <strain evidence="2">5413 J-13</strain>
    </source>
</reference>
<dbReference type="EMBL" id="CP095053">
    <property type="protein sequence ID" value="UOR04156.1"/>
    <property type="molecule type" value="Genomic_DNA"/>
</dbReference>
<name>A0A8T9SWI7_9BACT</name>
<sequence>MTKFYAYTIGLCAALLMVGCTKEDADQAAPTSKLTAKETMLTAKNWRITAISATGTVTAEGISPIATGFDGYTRLTSCQKDNFAKYNIDKTIVADEGATKCSTTDPQTQIFTWSLNADETELTVSGKLNGTDHTEKAELLQLTSTTMQLRTTTVVRRLDVTSTTKTTTTYIAF</sequence>
<dbReference type="AlphaFoldDB" id="A0A8T9SWI7"/>
<dbReference type="RefSeq" id="WP_245091557.1">
    <property type="nucleotide sequence ID" value="NZ_CP095053.1"/>
</dbReference>